<dbReference type="Proteomes" id="UP001590951">
    <property type="component" value="Unassembled WGS sequence"/>
</dbReference>
<evidence type="ECO:0000313" key="2">
    <source>
        <dbReference type="EMBL" id="KAL2053280.1"/>
    </source>
</evidence>
<dbReference type="InterPro" id="IPR011009">
    <property type="entry name" value="Kinase-like_dom_sf"/>
</dbReference>
<dbReference type="SMART" id="SM00220">
    <property type="entry name" value="S_TKc"/>
    <property type="match status" value="1"/>
</dbReference>
<dbReference type="PROSITE" id="PS50011">
    <property type="entry name" value="PROTEIN_KINASE_DOM"/>
    <property type="match status" value="1"/>
</dbReference>
<reference evidence="2 3" key="1">
    <citation type="submission" date="2024-09" db="EMBL/GenBank/DDBJ databases">
        <title>Rethinking Asexuality: The Enigmatic Case of Functional Sexual Genes in Lepraria (Stereocaulaceae).</title>
        <authorList>
            <person name="Doellman M."/>
            <person name="Sun Y."/>
            <person name="Barcenas-Pena A."/>
            <person name="Lumbsch H.T."/>
            <person name="Grewe F."/>
        </authorList>
    </citation>
    <scope>NUCLEOTIDE SEQUENCE [LARGE SCALE GENOMIC DNA]</scope>
    <source>
        <strain evidence="2 3">Grewe 0041</strain>
    </source>
</reference>
<feature type="domain" description="Protein kinase" evidence="1">
    <location>
        <begin position="22"/>
        <end position="312"/>
    </location>
</feature>
<organism evidence="2 3">
    <name type="scientific">Lepraria finkii</name>
    <dbReference type="NCBI Taxonomy" id="1340010"/>
    <lineage>
        <taxon>Eukaryota</taxon>
        <taxon>Fungi</taxon>
        <taxon>Dikarya</taxon>
        <taxon>Ascomycota</taxon>
        <taxon>Pezizomycotina</taxon>
        <taxon>Lecanoromycetes</taxon>
        <taxon>OSLEUM clade</taxon>
        <taxon>Lecanoromycetidae</taxon>
        <taxon>Lecanorales</taxon>
        <taxon>Lecanorineae</taxon>
        <taxon>Stereocaulaceae</taxon>
        <taxon>Lepraria</taxon>
    </lineage>
</organism>
<sequence>MAICFDKEGRLILDNLTWKTETQVQNDNQEPGLRSVFKWYLFPDTTTYVKAGGRLAFKIISPKHGINRTAYERLRDSWVILRNNARSHTIPPAVEPPGPLTRFTNPKSFGFRCPYNELGRGTHGRVILVADASTGHVNIAKYVGTSSDSISPLLVMEYILQRTLKEHIIERSLSAMKTATILNQTLRALECTHSQQQPILHRNINPSNILVDSRGTRLRVTLANFSSTREGGTARATGQNLPYSAPEAYLKSQTYDSLADIWSLGVVILKCLYRGVPDGTRGTPEGPRWAMDIVNCAVKLGIHAKDSPTDGK</sequence>
<dbReference type="InterPro" id="IPR000719">
    <property type="entry name" value="Prot_kinase_dom"/>
</dbReference>
<dbReference type="PANTHER" id="PTHR24359">
    <property type="entry name" value="SERINE/THREONINE-PROTEIN KINASE SBK1"/>
    <property type="match status" value="1"/>
</dbReference>
<dbReference type="PANTHER" id="PTHR24359:SF1">
    <property type="entry name" value="INHIBITOR OF NUCLEAR FACTOR KAPPA-B KINASE EPSILON SUBUNIT HOMOLOG 1-RELATED"/>
    <property type="match status" value="1"/>
</dbReference>
<name>A0ABR4B6N8_9LECA</name>
<comment type="caution">
    <text evidence="2">The sequence shown here is derived from an EMBL/GenBank/DDBJ whole genome shotgun (WGS) entry which is preliminary data.</text>
</comment>
<protein>
    <recommendedName>
        <fullName evidence="1">Protein kinase domain-containing protein</fullName>
    </recommendedName>
</protein>
<dbReference type="CDD" id="cd00180">
    <property type="entry name" value="PKc"/>
    <property type="match status" value="1"/>
</dbReference>
<gene>
    <name evidence="2" type="ORF">ABVK25_006273</name>
</gene>
<dbReference type="EMBL" id="JBHFEH010000021">
    <property type="protein sequence ID" value="KAL2053280.1"/>
    <property type="molecule type" value="Genomic_DNA"/>
</dbReference>
<dbReference type="Pfam" id="PF00069">
    <property type="entry name" value="Pkinase"/>
    <property type="match status" value="1"/>
</dbReference>
<accession>A0ABR4B6N8</accession>
<dbReference type="SUPFAM" id="SSF56112">
    <property type="entry name" value="Protein kinase-like (PK-like)"/>
    <property type="match status" value="1"/>
</dbReference>
<evidence type="ECO:0000259" key="1">
    <source>
        <dbReference type="PROSITE" id="PS50011"/>
    </source>
</evidence>
<proteinExistence type="predicted"/>
<keyword evidence="3" id="KW-1185">Reference proteome</keyword>
<dbReference type="Gene3D" id="1.10.510.10">
    <property type="entry name" value="Transferase(Phosphotransferase) domain 1"/>
    <property type="match status" value="1"/>
</dbReference>
<evidence type="ECO:0000313" key="3">
    <source>
        <dbReference type="Proteomes" id="UP001590951"/>
    </source>
</evidence>